<evidence type="ECO:0000256" key="4">
    <source>
        <dbReference type="ARBA" id="ARBA00022695"/>
    </source>
</evidence>
<evidence type="ECO:0000256" key="5">
    <source>
        <dbReference type="ARBA" id="ARBA00048128"/>
    </source>
</evidence>
<evidence type="ECO:0000256" key="2">
    <source>
        <dbReference type="ARBA" id="ARBA00012415"/>
    </source>
</evidence>
<keyword evidence="3" id="KW-0808">Transferase</keyword>
<organism evidence="7 8">
    <name type="scientific">Candidatus Wildermuthbacteria bacterium RIFCSPHIGHO2_02_FULL_49_9</name>
    <dbReference type="NCBI Taxonomy" id="1802456"/>
    <lineage>
        <taxon>Bacteria</taxon>
        <taxon>Candidatus Wildermuthiibacteriota</taxon>
    </lineage>
</organism>
<gene>
    <name evidence="7" type="ORF">A3D64_00235</name>
</gene>
<feature type="domain" description="Nucleotidyl transferase" evidence="6">
    <location>
        <begin position="7"/>
        <end position="264"/>
    </location>
</feature>
<dbReference type="EC" id="2.7.7.9" evidence="2"/>
<comment type="similarity">
    <text evidence="1">Belongs to the UDPGP type 2 family.</text>
</comment>
<reference evidence="7 8" key="1">
    <citation type="journal article" date="2016" name="Nat. Commun.">
        <title>Thousands of microbial genomes shed light on interconnected biogeochemical processes in an aquifer system.</title>
        <authorList>
            <person name="Anantharaman K."/>
            <person name="Brown C.T."/>
            <person name="Hug L.A."/>
            <person name="Sharon I."/>
            <person name="Castelle C.J."/>
            <person name="Probst A.J."/>
            <person name="Thomas B.C."/>
            <person name="Singh A."/>
            <person name="Wilkins M.J."/>
            <person name="Karaoz U."/>
            <person name="Brodie E.L."/>
            <person name="Williams K.H."/>
            <person name="Hubbard S.S."/>
            <person name="Banfield J.F."/>
        </authorList>
    </citation>
    <scope>NUCLEOTIDE SEQUENCE [LARGE SCALE GENOMIC DNA]</scope>
</reference>
<dbReference type="GO" id="GO:0006011">
    <property type="term" value="P:UDP-alpha-D-glucose metabolic process"/>
    <property type="evidence" value="ECO:0007669"/>
    <property type="project" value="InterPro"/>
</dbReference>
<dbReference type="InterPro" id="IPR029044">
    <property type="entry name" value="Nucleotide-diphossugar_trans"/>
</dbReference>
<dbReference type="GO" id="GO:0003983">
    <property type="term" value="F:UTP:glucose-1-phosphate uridylyltransferase activity"/>
    <property type="evidence" value="ECO:0007669"/>
    <property type="project" value="UniProtKB-EC"/>
</dbReference>
<protein>
    <recommendedName>
        <fullName evidence="2">UTP--glucose-1-phosphate uridylyltransferase</fullName>
        <ecNumber evidence="2">2.7.7.9</ecNumber>
    </recommendedName>
</protein>
<evidence type="ECO:0000313" key="8">
    <source>
        <dbReference type="Proteomes" id="UP000178613"/>
    </source>
</evidence>
<dbReference type="InterPro" id="IPR005835">
    <property type="entry name" value="NTP_transferase_dom"/>
</dbReference>
<comment type="caution">
    <text evidence="7">The sequence shown here is derived from an EMBL/GenBank/DDBJ whole genome shotgun (WGS) entry which is preliminary data.</text>
</comment>
<proteinExistence type="inferred from homology"/>
<evidence type="ECO:0000259" key="6">
    <source>
        <dbReference type="Pfam" id="PF00483"/>
    </source>
</evidence>
<dbReference type="Pfam" id="PF00483">
    <property type="entry name" value="NTP_transferase"/>
    <property type="match status" value="1"/>
</dbReference>
<accession>A0A1G2RER8</accession>
<dbReference type="PANTHER" id="PTHR43197">
    <property type="entry name" value="UTP--GLUCOSE-1-PHOSPHATE URIDYLYLTRANSFERASE"/>
    <property type="match status" value="1"/>
</dbReference>
<sequence>MGDITKAIVPIAGLATRFLPLSKAVPKELLPVGTKPMLHYGLEELKAAGVKQVIFIVGGNKKQVADYLKRSPYLEKLLTDRNQTAILEEMEELEKSLEGLSFFFVSVQKPLGDGHAVLQAKKLVGEEPCFVFYPDDIIEAKTPACVQLAQVFKTSQKPVTALARIPRERLVSYGVVATEKIAQRLHKIKKIVEKPQGEAPSDLAIVGRRIITPEVFDYLKRAKPNKKGEVVLSEALGDMVKDGKIVYGYEIEGRWWEAGTRTEWLKTHLYFSLKHPVYGKELKRFVKDLKIENV</sequence>
<keyword evidence="4" id="KW-0548">Nucleotidyltransferase</keyword>
<evidence type="ECO:0000313" key="7">
    <source>
        <dbReference type="EMBL" id="OHA70879.1"/>
    </source>
</evidence>
<dbReference type="Gene3D" id="3.90.550.10">
    <property type="entry name" value="Spore Coat Polysaccharide Biosynthesis Protein SpsA, Chain A"/>
    <property type="match status" value="1"/>
</dbReference>
<name>A0A1G2RER8_9BACT</name>
<dbReference type="AlphaFoldDB" id="A0A1G2RER8"/>
<dbReference type="PANTHER" id="PTHR43197:SF1">
    <property type="entry name" value="UTP--GLUCOSE-1-PHOSPHATE URIDYLYLTRANSFERASE"/>
    <property type="match status" value="1"/>
</dbReference>
<dbReference type="InterPro" id="IPR005771">
    <property type="entry name" value="GalU_uridylyltTrfase_bac/arc"/>
</dbReference>
<dbReference type="Proteomes" id="UP000178613">
    <property type="component" value="Unassembled WGS sequence"/>
</dbReference>
<dbReference type="SUPFAM" id="SSF53448">
    <property type="entry name" value="Nucleotide-diphospho-sugar transferases"/>
    <property type="match status" value="1"/>
</dbReference>
<dbReference type="EMBL" id="MHUB01000014">
    <property type="protein sequence ID" value="OHA70879.1"/>
    <property type="molecule type" value="Genomic_DNA"/>
</dbReference>
<evidence type="ECO:0000256" key="1">
    <source>
        <dbReference type="ARBA" id="ARBA00006890"/>
    </source>
</evidence>
<evidence type="ECO:0000256" key="3">
    <source>
        <dbReference type="ARBA" id="ARBA00022679"/>
    </source>
</evidence>
<comment type="catalytic activity">
    <reaction evidence="5">
        <text>alpha-D-glucose 1-phosphate + UTP + H(+) = UDP-alpha-D-glucose + diphosphate</text>
        <dbReference type="Rhea" id="RHEA:19889"/>
        <dbReference type="ChEBI" id="CHEBI:15378"/>
        <dbReference type="ChEBI" id="CHEBI:33019"/>
        <dbReference type="ChEBI" id="CHEBI:46398"/>
        <dbReference type="ChEBI" id="CHEBI:58601"/>
        <dbReference type="ChEBI" id="CHEBI:58885"/>
        <dbReference type="EC" id="2.7.7.9"/>
    </reaction>
</comment>